<reference evidence="1 2" key="1">
    <citation type="submission" date="2020-08" db="EMBL/GenBank/DDBJ databases">
        <title>The completed genome sequence of the pathogenic ascomycete fungus Penicillium digitatum.</title>
        <authorList>
            <person name="Wang M."/>
        </authorList>
    </citation>
    <scope>NUCLEOTIDE SEQUENCE [LARGE SCALE GENOMIC DNA]</scope>
    <source>
        <strain evidence="1 2">PdW03</strain>
    </source>
</reference>
<dbReference type="Proteomes" id="UP000595662">
    <property type="component" value="Chromosome 1"/>
</dbReference>
<dbReference type="RefSeq" id="XP_014530808.1">
    <property type="nucleotide sequence ID" value="XM_014675322.1"/>
</dbReference>
<protein>
    <submittedName>
        <fullName evidence="1">Serine protein kinase, putative</fullName>
    </submittedName>
</protein>
<dbReference type="Gene3D" id="3.30.200.20">
    <property type="entry name" value="Phosphorylase Kinase, domain 1"/>
    <property type="match status" value="1"/>
</dbReference>
<evidence type="ECO:0000313" key="1">
    <source>
        <dbReference type="EMBL" id="QQK41934.1"/>
    </source>
</evidence>
<dbReference type="GeneID" id="26234967"/>
<name>A0A7T6XIV2_PENDI</name>
<keyword evidence="1" id="KW-0418">Kinase</keyword>
<proteinExistence type="predicted"/>
<dbReference type="AlphaFoldDB" id="A0A7T6XIV2"/>
<dbReference type="GO" id="GO:0016301">
    <property type="term" value="F:kinase activity"/>
    <property type="evidence" value="ECO:0007669"/>
    <property type="project" value="UniProtKB-KW"/>
</dbReference>
<accession>A0A7T6XIV2</accession>
<sequence length="103" mass="11341">MIVTYVLQRNSRYVALKILVSKLLGSTTELRTLRHITEVAPVEGTRYITQLLDEFEHHGPNGVHQGLGFEPMGSSVNTMVEELIYDVSGKNAALGMAETTPTP</sequence>
<dbReference type="Gene3D" id="1.10.510.10">
    <property type="entry name" value="Transferase(Phosphotransferase) domain 1"/>
    <property type="match status" value="1"/>
</dbReference>
<evidence type="ECO:0000313" key="2">
    <source>
        <dbReference type="Proteomes" id="UP000595662"/>
    </source>
</evidence>
<dbReference type="KEGG" id="pdp:PDIP_66510"/>
<keyword evidence="1" id="KW-0808">Transferase</keyword>
<gene>
    <name evidence="1" type="ORF">Pdw03_4788</name>
</gene>
<dbReference type="VEuPathDB" id="FungiDB:PDIP_66510"/>
<dbReference type="EMBL" id="CP060774">
    <property type="protein sequence ID" value="QQK41934.1"/>
    <property type="molecule type" value="Genomic_DNA"/>
</dbReference>
<organism evidence="1 2">
    <name type="scientific">Penicillium digitatum</name>
    <name type="common">Green mold</name>
    <dbReference type="NCBI Taxonomy" id="36651"/>
    <lineage>
        <taxon>Eukaryota</taxon>
        <taxon>Fungi</taxon>
        <taxon>Dikarya</taxon>
        <taxon>Ascomycota</taxon>
        <taxon>Pezizomycotina</taxon>
        <taxon>Eurotiomycetes</taxon>
        <taxon>Eurotiomycetidae</taxon>
        <taxon>Eurotiales</taxon>
        <taxon>Aspergillaceae</taxon>
        <taxon>Penicillium</taxon>
    </lineage>
</organism>